<sequence length="138" mass="15287">MNFLLGEDAIVSAYVSGLTGDQYSDVIRTLGVLAPEGRLIGGFVLTNYSGHGVELSLAGRGCVARDSWDMLGDIVFRELGCKRLSVTTRRSNKRVRKMAPKFKMKFEGVARLFYGDEDGLVFSLLRNEAILNGYWKEG</sequence>
<dbReference type="InterPro" id="IPR016181">
    <property type="entry name" value="Acyl_CoA_acyltransferase"/>
</dbReference>
<dbReference type="EMBL" id="JAVLSF010000036">
    <property type="protein sequence ID" value="MDR9777198.1"/>
    <property type="molecule type" value="Genomic_DNA"/>
</dbReference>
<dbReference type="GO" id="GO:0016740">
    <property type="term" value="F:transferase activity"/>
    <property type="evidence" value="ECO:0007669"/>
    <property type="project" value="UniProtKB-KW"/>
</dbReference>
<proteinExistence type="predicted"/>
<evidence type="ECO:0000313" key="1">
    <source>
        <dbReference type="EMBL" id="MDR9777198.1"/>
    </source>
</evidence>
<accession>A0AAJ2LPP5</accession>
<gene>
    <name evidence="1" type="ORF">RJJ65_32085</name>
</gene>
<dbReference type="RefSeq" id="WP_310865759.1">
    <property type="nucleotide sequence ID" value="NZ_JAVLSF010000036.1"/>
</dbReference>
<evidence type="ECO:0000313" key="2">
    <source>
        <dbReference type="Proteomes" id="UP001268610"/>
    </source>
</evidence>
<dbReference type="Gene3D" id="3.40.630.30">
    <property type="match status" value="1"/>
</dbReference>
<dbReference type="EC" id="2.-.-.-" evidence="1"/>
<dbReference type="Proteomes" id="UP001268610">
    <property type="component" value="Unassembled WGS sequence"/>
</dbReference>
<dbReference type="SUPFAM" id="SSF55729">
    <property type="entry name" value="Acyl-CoA N-acyltransferases (Nat)"/>
    <property type="match status" value="1"/>
</dbReference>
<protein>
    <submittedName>
        <fullName evidence="1">GNAT family protein</fullName>
        <ecNumber evidence="1">2.-.-.-</ecNumber>
    </submittedName>
</protein>
<comment type="caution">
    <text evidence="1">The sequence shown here is derived from an EMBL/GenBank/DDBJ whole genome shotgun (WGS) entry which is preliminary data.</text>
</comment>
<keyword evidence="1" id="KW-0808">Transferase</keyword>
<organism evidence="1 2">
    <name type="scientific">Rhizobium hidalgonense</name>
    <dbReference type="NCBI Taxonomy" id="1538159"/>
    <lineage>
        <taxon>Bacteria</taxon>
        <taxon>Pseudomonadati</taxon>
        <taxon>Pseudomonadota</taxon>
        <taxon>Alphaproteobacteria</taxon>
        <taxon>Hyphomicrobiales</taxon>
        <taxon>Rhizobiaceae</taxon>
        <taxon>Rhizobium/Agrobacterium group</taxon>
        <taxon>Rhizobium</taxon>
    </lineage>
</organism>
<reference evidence="1" key="1">
    <citation type="submission" date="2023-04" db="EMBL/GenBank/DDBJ databases">
        <title>Genomic characterization of faba bean (Vicia faba) microsymbionts in Mexican soils.</title>
        <authorList>
            <person name="Rivera Orduna F.N."/>
            <person name="Guevara-Luna J."/>
            <person name="Yan J."/>
            <person name="Arroyo-Herrera I."/>
            <person name="Li Y."/>
            <person name="Vasquez-Murrieta M.S."/>
            <person name="Wang E.T."/>
        </authorList>
    </citation>
    <scope>NUCLEOTIDE SEQUENCE</scope>
    <source>
        <strain evidence="1">CH26</strain>
    </source>
</reference>
<dbReference type="AlphaFoldDB" id="A0AAJ2LPP5"/>
<name>A0AAJ2LPP5_9HYPH</name>